<dbReference type="InterPro" id="IPR005365">
    <property type="entry name" value="Npr3"/>
</dbReference>
<name>A0A7S2W4G6_9STRA</name>
<dbReference type="Pfam" id="PF24064">
    <property type="entry name" value="HTH_NPRL3"/>
    <property type="match status" value="1"/>
</dbReference>
<dbReference type="PANTHER" id="PTHR13153:SF5">
    <property type="entry name" value="GATOR COMPLEX PROTEIN NPRL3"/>
    <property type="match status" value="1"/>
</dbReference>
<feature type="domain" description="GATOR1 complex protein NPRL3 C-terminal HTH" evidence="5">
    <location>
        <begin position="630"/>
        <end position="681"/>
    </location>
</feature>
<proteinExistence type="inferred from homology"/>
<reference evidence="6" key="1">
    <citation type="submission" date="2021-01" db="EMBL/GenBank/DDBJ databases">
        <authorList>
            <person name="Corre E."/>
            <person name="Pelletier E."/>
            <person name="Niang G."/>
            <person name="Scheremetjew M."/>
            <person name="Finn R."/>
            <person name="Kale V."/>
            <person name="Holt S."/>
            <person name="Cochrane G."/>
            <person name="Meng A."/>
            <person name="Brown T."/>
            <person name="Cohen L."/>
        </authorList>
    </citation>
    <scope>NUCLEOTIDE SEQUENCE</scope>
    <source>
        <strain evidence="6">NY070348D</strain>
    </source>
</reference>
<dbReference type="GO" id="GO:1990130">
    <property type="term" value="C:GATOR1 complex"/>
    <property type="evidence" value="ECO:0007669"/>
    <property type="project" value="TreeGrafter"/>
</dbReference>
<dbReference type="GO" id="GO:0034198">
    <property type="term" value="P:cellular response to amino acid starvation"/>
    <property type="evidence" value="ECO:0007669"/>
    <property type="project" value="TreeGrafter"/>
</dbReference>
<dbReference type="GO" id="GO:1904262">
    <property type="term" value="P:negative regulation of TORC1 signaling"/>
    <property type="evidence" value="ECO:0007669"/>
    <property type="project" value="TreeGrafter"/>
</dbReference>
<protein>
    <recommendedName>
        <fullName evidence="5">GATOR1 complex protein NPRL3 C-terminal HTH domain-containing protein</fullName>
    </recommendedName>
</protein>
<feature type="compositionally biased region" description="Polar residues" evidence="4">
    <location>
        <begin position="204"/>
        <end position="220"/>
    </location>
</feature>
<keyword evidence="3" id="KW-0175">Coiled coil</keyword>
<dbReference type="EMBL" id="HBHK01002338">
    <property type="protein sequence ID" value="CAD9665494.1"/>
    <property type="molecule type" value="Transcribed_RNA"/>
</dbReference>
<dbReference type="Pfam" id="PF03666">
    <property type="entry name" value="NPR3"/>
    <property type="match status" value="1"/>
</dbReference>
<dbReference type="AlphaFoldDB" id="A0A7S2W4G6"/>
<comment type="similarity">
    <text evidence="1 2">Belongs to the NPR3 family.</text>
</comment>
<feature type="coiled-coil region" evidence="3">
    <location>
        <begin position="548"/>
        <end position="575"/>
    </location>
</feature>
<dbReference type="GO" id="GO:0010508">
    <property type="term" value="P:positive regulation of autophagy"/>
    <property type="evidence" value="ECO:0007669"/>
    <property type="project" value="TreeGrafter"/>
</dbReference>
<dbReference type="GO" id="GO:0038202">
    <property type="term" value="P:TORC1 signaling"/>
    <property type="evidence" value="ECO:0007669"/>
    <property type="project" value="TreeGrafter"/>
</dbReference>
<gene>
    <name evidence="6" type="ORF">QSP1433_LOCUS1383</name>
</gene>
<sequence>MLGIALVVEDVTKGQKLAFRYPGPKMFNDGYEMAAAKGVENKFSRGGKKKKGSRKRAAMLKDFWRFDQEIFAKLFRPTTAQCGNLFELVIDDLRFLSYPVLIDRENTNRAKRQLTMFSLIFVLDAESEKVLEHSRFDLGVKPCTGTYGVAYPGSADSIEMYRRAAMKLAAGMLYEENQCGYISEQVDLMFAWNDVRGVKAPPKTENQTLSTAPGQGTLGNTMKPPHDPVSSSGESAQGQTDTKRKSMKSSLLAAAHASLEATLKRSELARELKKVFIGLSETGSVECKLHGRVRLALTLQNPVLHPTSPLRPYQTILLFDDKTKQAPDMTRQLNDSSTQLNQLVQFAKKYGAQKSFEDISLGLNVPIQEVFRISAHLLYWRKGRIIDALHSHNVYWVSPNAVLDPASRAHYDFQKKFACTINVPIDVENINESNIETQKPTDSGPDGKQWTRNGVTLTVSLLRILEMFCALNSQGAPKTFSQIVQDAKIYYDLNPHKVYNMTTWLLQHDFIVQLQRYFYLVVPKQSTKGPKKVRAGDTRPVGTFGSSAAELAAAVAQAADKAVAAEAQAAEAQAAQSMLSSQAVHALQTADPSLSSDTLFSISDDFGDMCALEKKHGKKSLPPSKNTRGETAFLDAIATDSDTYRLFRRLTPYFYGRHCENEIIWRENITRESLNKVVKTYTP</sequence>
<evidence type="ECO:0000259" key="5">
    <source>
        <dbReference type="Pfam" id="PF24064"/>
    </source>
</evidence>
<evidence type="ECO:0000313" key="6">
    <source>
        <dbReference type="EMBL" id="CAD9665494.1"/>
    </source>
</evidence>
<evidence type="ECO:0000256" key="3">
    <source>
        <dbReference type="SAM" id="Coils"/>
    </source>
</evidence>
<evidence type="ECO:0000256" key="4">
    <source>
        <dbReference type="SAM" id="MobiDB-lite"/>
    </source>
</evidence>
<feature type="compositionally biased region" description="Polar residues" evidence="4">
    <location>
        <begin position="229"/>
        <end position="240"/>
    </location>
</feature>
<feature type="region of interest" description="Disordered" evidence="4">
    <location>
        <begin position="201"/>
        <end position="249"/>
    </location>
</feature>
<evidence type="ECO:0000256" key="2">
    <source>
        <dbReference type="RuleBase" id="RU368069"/>
    </source>
</evidence>
<accession>A0A7S2W4G6</accession>
<dbReference type="PANTHER" id="PTHR13153">
    <property type="entry name" value="CGTHBA PROTEIN -14 GENE PROTEIN"/>
    <property type="match status" value="1"/>
</dbReference>
<organism evidence="6">
    <name type="scientific">Mucochytrium quahogii</name>
    <dbReference type="NCBI Taxonomy" id="96639"/>
    <lineage>
        <taxon>Eukaryota</taxon>
        <taxon>Sar</taxon>
        <taxon>Stramenopiles</taxon>
        <taxon>Bigyra</taxon>
        <taxon>Labyrinthulomycetes</taxon>
        <taxon>Thraustochytrida</taxon>
        <taxon>Thraustochytriidae</taxon>
        <taxon>Mucochytrium</taxon>
    </lineage>
</organism>
<dbReference type="InterPro" id="IPR056603">
    <property type="entry name" value="HTH_NPRL3"/>
</dbReference>
<evidence type="ECO:0000256" key="1">
    <source>
        <dbReference type="ARBA" id="ARBA00010546"/>
    </source>
</evidence>